<keyword evidence="3" id="KW-1185">Reference proteome</keyword>
<sequence>MDILFQQGEHLVARFCDLVPNQSGSEGIQANQFVIRHGELGALIDPGGELTYTQLTIELSRHFNLCDLDYILASHQDPDIIASLPRWMMHTRCQVAVSRLWARFLPHLVSSFVASRTGVVQWQDRILPIADEGAVLPFGDSELWALPAHFLHSAGNFSFYDPISRILFSGDVGASIGGEEGEVTHFEGHIPSMEGFHRRYMAGNRACRLWVRMVRELNPSMIVPQHGGYFASPAVVSRFLDWLERLESGPDLLRERDYSLPRKNAISQ</sequence>
<feature type="domain" description="Metallo-beta-lactamase" evidence="1">
    <location>
        <begin position="29"/>
        <end position="226"/>
    </location>
</feature>
<accession>A0A7W4WGA1</accession>
<evidence type="ECO:0000259" key="1">
    <source>
        <dbReference type="SMART" id="SM00849"/>
    </source>
</evidence>
<dbReference type="Pfam" id="PF19583">
    <property type="entry name" value="ODP"/>
    <property type="match status" value="1"/>
</dbReference>
<dbReference type="InterPro" id="IPR045761">
    <property type="entry name" value="ODP_dom"/>
</dbReference>
<dbReference type="SMART" id="SM00849">
    <property type="entry name" value="Lactamase_B"/>
    <property type="match status" value="1"/>
</dbReference>
<gene>
    <name evidence="2" type="ORF">FHS09_004497</name>
</gene>
<protein>
    <submittedName>
        <fullName evidence="2">Flavorubredoxin</fullName>
    </submittedName>
</protein>
<dbReference type="EMBL" id="JACHWZ010000042">
    <property type="protein sequence ID" value="MBB3063633.1"/>
    <property type="molecule type" value="Genomic_DNA"/>
</dbReference>
<comment type="caution">
    <text evidence="2">The sequence shown here is derived from an EMBL/GenBank/DDBJ whole genome shotgun (WGS) entry which is preliminary data.</text>
</comment>
<evidence type="ECO:0000313" key="2">
    <source>
        <dbReference type="EMBL" id="MBB3063633.1"/>
    </source>
</evidence>
<dbReference type="Gene3D" id="3.60.15.10">
    <property type="entry name" value="Ribonuclease Z/Hydroxyacylglutathione hydrolase-like"/>
    <property type="match status" value="1"/>
</dbReference>
<dbReference type="CDD" id="cd07709">
    <property type="entry name" value="flavodiiron_proteins_MBL-fold"/>
    <property type="match status" value="1"/>
</dbReference>
<dbReference type="InterPro" id="IPR001279">
    <property type="entry name" value="Metallo-B-lactamas"/>
</dbReference>
<name>A0A7W4WGA1_9GAMM</name>
<dbReference type="Proteomes" id="UP000535937">
    <property type="component" value="Unassembled WGS sequence"/>
</dbReference>
<dbReference type="PANTHER" id="PTHR43041">
    <property type="entry name" value="HYDROLASE, METALLO-BETA-LACTAMASE SUPERFAMILY"/>
    <property type="match status" value="1"/>
</dbReference>
<dbReference type="SUPFAM" id="SSF56281">
    <property type="entry name" value="Metallo-hydrolase/oxidoreductase"/>
    <property type="match status" value="1"/>
</dbReference>
<dbReference type="RefSeq" id="WP_183463981.1">
    <property type="nucleotide sequence ID" value="NZ_JACHWZ010000042.1"/>
</dbReference>
<organism evidence="2 3">
    <name type="scientific">Microbulbifer rhizosphaerae</name>
    <dbReference type="NCBI Taxonomy" id="1562603"/>
    <lineage>
        <taxon>Bacteria</taxon>
        <taxon>Pseudomonadati</taxon>
        <taxon>Pseudomonadota</taxon>
        <taxon>Gammaproteobacteria</taxon>
        <taxon>Cellvibrionales</taxon>
        <taxon>Microbulbiferaceae</taxon>
        <taxon>Microbulbifer</taxon>
    </lineage>
</organism>
<dbReference type="AlphaFoldDB" id="A0A7W4WGA1"/>
<dbReference type="PANTHER" id="PTHR43041:SF1">
    <property type="entry name" value="METALLO-BETA-LACTAMASE DOMAIN-CONTAINING PROTEIN"/>
    <property type="match status" value="1"/>
</dbReference>
<proteinExistence type="predicted"/>
<dbReference type="InterPro" id="IPR036866">
    <property type="entry name" value="RibonucZ/Hydroxyglut_hydro"/>
</dbReference>
<evidence type="ECO:0000313" key="3">
    <source>
        <dbReference type="Proteomes" id="UP000535937"/>
    </source>
</evidence>
<reference evidence="2 3" key="1">
    <citation type="submission" date="2020-08" db="EMBL/GenBank/DDBJ databases">
        <title>Genomic Encyclopedia of Type Strains, Phase III (KMG-III): the genomes of soil and plant-associated and newly described type strains.</title>
        <authorList>
            <person name="Whitman W."/>
        </authorList>
    </citation>
    <scope>NUCLEOTIDE SEQUENCE [LARGE SCALE GENOMIC DNA]</scope>
    <source>
        <strain evidence="2 3">CECT 8799</strain>
    </source>
</reference>